<keyword evidence="3 10" id="KW-1134">Transmembrane beta strand</keyword>
<dbReference type="OrthoDB" id="17927at2759"/>
<evidence type="ECO:0000256" key="2">
    <source>
        <dbReference type="ARBA" id="ARBA00022448"/>
    </source>
</evidence>
<evidence type="ECO:0000256" key="5">
    <source>
        <dbReference type="ARBA" id="ARBA00022787"/>
    </source>
</evidence>
<gene>
    <name evidence="10" type="primary">MDM34</name>
    <name evidence="13" type="ORF">DIURU_000749</name>
</gene>
<dbReference type="InterPro" id="IPR031468">
    <property type="entry name" value="SMP_LBD"/>
</dbReference>
<feature type="compositionally biased region" description="Low complexity" evidence="11">
    <location>
        <begin position="475"/>
        <end position="487"/>
    </location>
</feature>
<proteinExistence type="inferred from homology"/>
<comment type="similarity">
    <text evidence="10">Belongs to the MDM34 family.</text>
</comment>
<dbReference type="Proteomes" id="UP000449547">
    <property type="component" value="Unassembled WGS sequence"/>
</dbReference>
<accession>A0A642UX18</accession>
<comment type="caution">
    <text evidence="13">The sequence shown here is derived from an EMBL/GenBank/DDBJ whole genome shotgun (WGS) entry which is preliminary data.</text>
</comment>
<dbReference type="PANTHER" id="PTHR28185">
    <property type="entry name" value="MITOCHONDRIAL DISTRIBUTION AND MORPHOLOGY PROTEIN 34"/>
    <property type="match status" value="1"/>
</dbReference>
<comment type="subunit">
    <text evidence="10">Component of the ER-mitochondria encounter structure (ERMES) or MDM complex, composed of MMM1, MDM10, MDM12 and MDM34.</text>
</comment>
<evidence type="ECO:0000256" key="1">
    <source>
        <dbReference type="ARBA" id="ARBA00004370"/>
    </source>
</evidence>
<dbReference type="EMBL" id="SWFT01000027">
    <property type="protein sequence ID" value="KAA8907065.1"/>
    <property type="molecule type" value="Genomic_DNA"/>
</dbReference>
<dbReference type="OMA" id="PGCLERQ"/>
<dbReference type="GO" id="GO:1990456">
    <property type="term" value="P:mitochondrion-endoplasmic reticulum membrane tethering"/>
    <property type="evidence" value="ECO:0007669"/>
    <property type="project" value="TreeGrafter"/>
</dbReference>
<dbReference type="AlphaFoldDB" id="A0A642UX18"/>
<dbReference type="GO" id="GO:0008289">
    <property type="term" value="F:lipid binding"/>
    <property type="evidence" value="ECO:0007669"/>
    <property type="project" value="UniProtKB-KW"/>
</dbReference>
<comment type="subcellular location">
    <subcellularLocation>
        <location evidence="1">Membrane</location>
    </subcellularLocation>
    <subcellularLocation>
        <location evidence="10">Mitochondrion outer membrane</location>
        <topology evidence="10">Multi-pass membrane protein</topology>
    </subcellularLocation>
    <text evidence="10">The ERMES/MDM complex localizes to a few discrete foci (around 10 per single cell), that represent mitochondria-endoplasmic reticulum junctions. These foci are often found next to mtDNA nucleoids.</text>
</comment>
<dbReference type="CDD" id="cd21673">
    <property type="entry name" value="SMP_Mdm34"/>
    <property type="match status" value="1"/>
</dbReference>
<keyword evidence="5 10" id="KW-1000">Mitochondrion outer membrane</keyword>
<dbReference type="VEuPathDB" id="FungiDB:DIURU_000749"/>
<dbReference type="PROSITE" id="PS51847">
    <property type="entry name" value="SMP"/>
    <property type="match status" value="1"/>
</dbReference>
<keyword evidence="8 10" id="KW-0496">Mitochondrion</keyword>
<evidence type="ECO:0000256" key="7">
    <source>
        <dbReference type="ARBA" id="ARBA00023121"/>
    </source>
</evidence>
<evidence type="ECO:0000256" key="4">
    <source>
        <dbReference type="ARBA" id="ARBA00022692"/>
    </source>
</evidence>
<keyword evidence="4 10" id="KW-0812">Transmembrane</keyword>
<feature type="domain" description="SMP-LTD" evidence="12">
    <location>
        <begin position="1"/>
        <end position="208"/>
    </location>
</feature>
<feature type="region of interest" description="Disordered" evidence="11">
    <location>
        <begin position="336"/>
        <end position="370"/>
    </location>
</feature>
<dbReference type="GO" id="GO:0032865">
    <property type="term" value="C:ERMES complex"/>
    <property type="evidence" value="ECO:0007669"/>
    <property type="project" value="UniProtKB-UniRule"/>
</dbReference>
<keyword evidence="9 10" id="KW-0472">Membrane</keyword>
<evidence type="ECO:0000313" key="13">
    <source>
        <dbReference type="EMBL" id="KAA8907065.1"/>
    </source>
</evidence>
<evidence type="ECO:0000256" key="9">
    <source>
        <dbReference type="ARBA" id="ARBA00023136"/>
    </source>
</evidence>
<keyword evidence="6" id="KW-0445">Lipid transport</keyword>
<dbReference type="HAMAP" id="MF_03105">
    <property type="entry name" value="Mdm34"/>
    <property type="match status" value="1"/>
</dbReference>
<keyword evidence="7" id="KW-0446">Lipid-binding</keyword>
<reference evidence="13 14" key="1">
    <citation type="submission" date="2019-07" db="EMBL/GenBank/DDBJ databases">
        <title>Genome assembly of two rare yeast pathogens: Diutina rugosa and Trichomonascus ciferrii.</title>
        <authorList>
            <person name="Mixao V."/>
            <person name="Saus E."/>
            <person name="Hansen A."/>
            <person name="Lass-Flor C."/>
            <person name="Gabaldon T."/>
        </authorList>
    </citation>
    <scope>NUCLEOTIDE SEQUENCE [LARGE SCALE GENOMIC DNA]</scope>
    <source>
        <strain evidence="13 14">CBS 613</strain>
    </source>
</reference>
<dbReference type="GO" id="GO:0015914">
    <property type="term" value="P:phospholipid transport"/>
    <property type="evidence" value="ECO:0007669"/>
    <property type="project" value="TreeGrafter"/>
</dbReference>
<comment type="function">
    <text evidence="10">Component of the ERMES/MDM complex, which serves as a molecular tether to connect the endoplasmic reticulum (ER) and mitochondria. Components of this complex are involved in the control of mitochondrial shape and protein biogenesis, and function in nonvesicular lipid trafficking between the ER and mitochondria. MDM34 is required for the interaction of the ER-resident membrane protein MMM1 and the outer mitochondrial membrane-resident beta-barrel protein MDM10.</text>
</comment>
<comment type="domain">
    <text evidence="10">Lacks alpha-helical transmembrane segments, suggesting that it resides in the membrane via beta-sheet conformations similar to those predicted for other outer membrane proteins and porin.</text>
</comment>
<dbReference type="InterPro" id="IPR058825">
    <property type="entry name" value="MDM34_N"/>
</dbReference>
<evidence type="ECO:0000256" key="11">
    <source>
        <dbReference type="SAM" id="MobiDB-lite"/>
    </source>
</evidence>
<evidence type="ECO:0000256" key="8">
    <source>
        <dbReference type="ARBA" id="ARBA00023128"/>
    </source>
</evidence>
<dbReference type="Pfam" id="PF26545">
    <property type="entry name" value="Mdm34_N"/>
    <property type="match status" value="1"/>
</dbReference>
<organism evidence="13 14">
    <name type="scientific">Diutina rugosa</name>
    <name type="common">Yeast</name>
    <name type="synonym">Candida rugosa</name>
    <dbReference type="NCBI Taxonomy" id="5481"/>
    <lineage>
        <taxon>Eukaryota</taxon>
        <taxon>Fungi</taxon>
        <taxon>Dikarya</taxon>
        <taxon>Ascomycota</taxon>
        <taxon>Saccharomycotina</taxon>
        <taxon>Pichiomycetes</taxon>
        <taxon>Debaryomycetaceae</taxon>
        <taxon>Diutina</taxon>
    </lineage>
</organism>
<evidence type="ECO:0000313" key="14">
    <source>
        <dbReference type="Proteomes" id="UP000449547"/>
    </source>
</evidence>
<feature type="region of interest" description="Disordered" evidence="11">
    <location>
        <begin position="466"/>
        <end position="494"/>
    </location>
</feature>
<keyword evidence="2" id="KW-0813">Transport</keyword>
<dbReference type="InterPro" id="IPR027536">
    <property type="entry name" value="MDM34"/>
</dbReference>
<keyword evidence="14" id="KW-1185">Reference proteome</keyword>
<evidence type="ECO:0000256" key="10">
    <source>
        <dbReference type="HAMAP-Rule" id="MF_03105"/>
    </source>
</evidence>
<dbReference type="PANTHER" id="PTHR28185:SF1">
    <property type="entry name" value="MITOCHONDRIAL DISTRIBUTION AND MORPHOLOGY PROTEIN 34"/>
    <property type="match status" value="1"/>
</dbReference>
<evidence type="ECO:0000256" key="3">
    <source>
        <dbReference type="ARBA" id="ARBA00022452"/>
    </source>
</evidence>
<evidence type="ECO:0000256" key="6">
    <source>
        <dbReference type="ARBA" id="ARBA00023055"/>
    </source>
</evidence>
<dbReference type="GO" id="GO:0007005">
    <property type="term" value="P:mitochondrion organization"/>
    <property type="evidence" value="ECO:0007669"/>
    <property type="project" value="InterPro"/>
</dbReference>
<name>A0A642UX18_DIURU</name>
<sequence>MSFNVNWNTLETEQLREYTRDVLTSALNSGNPPKILAAPIEIKQLEFGKAAPEFEILEIGELDQDRFRGIFKVSYTGDFELTLHTRVNANPLHIHNATSLEREVGNDAPDIDLHRFVTPNFGIAKEAFPLPLDLKLSNIKISGIGIIVFSKTKGLTLVFRNDPLDSIRVTSTFDTVQVLAKFLQKQIENQIRELFRETLPTLMHKLSLKFLNLDTLNRDLLAVNPTITANPVVVPVQQISQNNLRKMLKLYRSRETLKFAIPKFKNVIQRSHLEKYSNHPTLLNSLITDYDRNLSVCAQPQQSTNGIPIDILINEDVNKTEDVLRAISKVQTTSYYASAKEAPPPRRRRIKLGGSKKQATEPDANSTIDDSTVIDSSSVAVSNASSVSTTLTDATTVDPIVQPRPLRVSAELYHDLMYPLEPSHQHQHHLDSPSIVSGVGIGNNYFNFTSSRQSQSPPVLVELKKASTPVTPAEPKTSPSTSNSKSKNYLDTSKFNNKLRREFASYSHGFNPSPVFDTPPPYQV</sequence>
<evidence type="ECO:0000259" key="12">
    <source>
        <dbReference type="PROSITE" id="PS51847"/>
    </source>
</evidence>
<protein>
    <recommendedName>
        <fullName evidence="10">Mitochondrial distribution and morphology protein 34</fullName>
    </recommendedName>
</protein>